<organism evidence="1 2">
    <name type="scientific">Algoriphagus iocasae</name>
    <dbReference type="NCBI Taxonomy" id="1836499"/>
    <lineage>
        <taxon>Bacteria</taxon>
        <taxon>Pseudomonadati</taxon>
        <taxon>Bacteroidota</taxon>
        <taxon>Cytophagia</taxon>
        <taxon>Cytophagales</taxon>
        <taxon>Cyclobacteriaceae</taxon>
        <taxon>Algoriphagus</taxon>
    </lineage>
</organism>
<name>A0A841MPH3_9BACT</name>
<evidence type="ECO:0000313" key="1">
    <source>
        <dbReference type="EMBL" id="MBB6327407.1"/>
    </source>
</evidence>
<evidence type="ECO:0000313" key="2">
    <source>
        <dbReference type="Proteomes" id="UP000588604"/>
    </source>
</evidence>
<dbReference type="PROSITE" id="PS51257">
    <property type="entry name" value="PROKAR_LIPOPROTEIN"/>
    <property type="match status" value="1"/>
</dbReference>
<protein>
    <recommendedName>
        <fullName evidence="3">DUF4221 domain-containing protein</fullName>
    </recommendedName>
</protein>
<dbReference type="EMBL" id="JACIJO010000003">
    <property type="protein sequence ID" value="MBB6327407.1"/>
    <property type="molecule type" value="Genomic_DNA"/>
</dbReference>
<keyword evidence="2" id="KW-1185">Reference proteome</keyword>
<dbReference type="InterPro" id="IPR025316">
    <property type="entry name" value="DUF4221"/>
</dbReference>
<dbReference type="AlphaFoldDB" id="A0A841MPH3"/>
<evidence type="ECO:0008006" key="3">
    <source>
        <dbReference type="Google" id="ProtNLM"/>
    </source>
</evidence>
<proteinExistence type="predicted"/>
<comment type="caution">
    <text evidence="1">The sequence shown here is derived from an EMBL/GenBank/DDBJ whole genome shotgun (WGS) entry which is preliminary data.</text>
</comment>
<dbReference type="Proteomes" id="UP000588604">
    <property type="component" value="Unassembled WGS sequence"/>
</dbReference>
<reference evidence="1 2" key="1">
    <citation type="submission" date="2020-08" db="EMBL/GenBank/DDBJ databases">
        <title>Genomic Encyclopedia of Type Strains, Phase IV (KMG-IV): sequencing the most valuable type-strain genomes for metagenomic binning, comparative biology and taxonomic classification.</title>
        <authorList>
            <person name="Goeker M."/>
        </authorList>
    </citation>
    <scope>NUCLEOTIDE SEQUENCE [LARGE SCALE GENOMIC DNA]</scope>
    <source>
        <strain evidence="1 2">DSM 102044</strain>
    </source>
</reference>
<dbReference type="Pfam" id="PF13970">
    <property type="entry name" value="DUF4221"/>
    <property type="match status" value="1"/>
</dbReference>
<sequence length="379" mass="44195">MAYRISRSSFKIILILFAIGFSSCSNNKPYTDLNMVDFKIDTLIFKPEHDIIELGDDGEYLAFSAISKNAPTYSIFNLEKRYLYTLDLKTKKLLSKLEMSDEGPDGIGDWIIDFQMINDSSFMVQGDKVFYSFNKEGKRTNRVRLDHHFYLNPDLDRKFPNTGFLYKDKQFHFSTVKMGTNESEVLSYDPEIDTIYFREIPFVDLIKNSSVITLVESFTFYSSPAFVISDFPGGFLIVNRGMPNMTAYLTNGDTVSTKPNSSKFFEDQESVEEIFRAKNEIEEKEFKRELEKRMNFLLPIVDEKNQKLFRLGYHLTSDGVSYKNYLFEYDADLNLTREILLDEIKLKPRKMFLKESTFYLAASFDDEPGLLIFENPFKK</sequence>
<gene>
    <name evidence="1" type="ORF">FHS59_003050</name>
</gene>
<dbReference type="RefSeq" id="WP_184496238.1">
    <property type="nucleotide sequence ID" value="NZ_JACIJO010000003.1"/>
</dbReference>
<accession>A0A841MPH3</accession>